<feature type="compositionally biased region" description="Low complexity" evidence="4">
    <location>
        <begin position="833"/>
        <end position="843"/>
    </location>
</feature>
<dbReference type="Pfam" id="PF21098">
    <property type="entry name" value="PH-GRAM_MTMR6-like"/>
    <property type="match status" value="1"/>
</dbReference>
<dbReference type="AlphaFoldDB" id="A0AA38GZY9"/>
<dbReference type="PANTHER" id="PTHR10807">
    <property type="entry name" value="MYOTUBULARIN-RELATED"/>
    <property type="match status" value="1"/>
</dbReference>
<dbReference type="PROSITE" id="PS00383">
    <property type="entry name" value="TYR_PHOSPHATASE_1"/>
    <property type="match status" value="1"/>
</dbReference>
<dbReference type="EMBL" id="JAKWFO010000015">
    <property type="protein sequence ID" value="KAI9632102.1"/>
    <property type="molecule type" value="Genomic_DNA"/>
</dbReference>
<evidence type="ECO:0000259" key="5">
    <source>
        <dbReference type="PROSITE" id="PS51339"/>
    </source>
</evidence>
<name>A0AA38GZY9_9TREE</name>
<accession>A0AA38GZY9</accession>
<feature type="compositionally biased region" description="Polar residues" evidence="4">
    <location>
        <begin position="753"/>
        <end position="773"/>
    </location>
</feature>
<evidence type="ECO:0000256" key="3">
    <source>
        <dbReference type="PIRSR" id="PIRSR630564-2"/>
    </source>
</evidence>
<feature type="region of interest" description="Disordered" evidence="4">
    <location>
        <begin position="15"/>
        <end position="35"/>
    </location>
</feature>
<evidence type="ECO:0000313" key="7">
    <source>
        <dbReference type="Proteomes" id="UP001164286"/>
    </source>
</evidence>
<keyword evidence="7" id="KW-1185">Reference proteome</keyword>
<dbReference type="InterPro" id="IPR030564">
    <property type="entry name" value="Myotubularin"/>
</dbReference>
<feature type="region of interest" description="Disordered" evidence="4">
    <location>
        <begin position="753"/>
        <end position="774"/>
    </location>
</feature>
<dbReference type="SUPFAM" id="SSF52799">
    <property type="entry name" value="(Phosphotyrosine protein) phosphatases II"/>
    <property type="match status" value="1"/>
</dbReference>
<dbReference type="CDD" id="cd17666">
    <property type="entry name" value="PTP-MTM-like_fungal"/>
    <property type="match status" value="1"/>
</dbReference>
<dbReference type="GeneID" id="77725543"/>
<feature type="compositionally biased region" description="Polar residues" evidence="4">
    <location>
        <begin position="658"/>
        <end position="674"/>
    </location>
</feature>
<dbReference type="GO" id="GO:0004438">
    <property type="term" value="F:phosphatidylinositol-3-phosphate phosphatase activity"/>
    <property type="evidence" value="ECO:0007669"/>
    <property type="project" value="TreeGrafter"/>
</dbReference>
<organism evidence="6 7">
    <name type="scientific">Dioszegia hungarica</name>
    <dbReference type="NCBI Taxonomy" id="4972"/>
    <lineage>
        <taxon>Eukaryota</taxon>
        <taxon>Fungi</taxon>
        <taxon>Dikarya</taxon>
        <taxon>Basidiomycota</taxon>
        <taxon>Agaricomycotina</taxon>
        <taxon>Tremellomycetes</taxon>
        <taxon>Tremellales</taxon>
        <taxon>Bulleribasidiaceae</taxon>
        <taxon>Dioszegia</taxon>
    </lineage>
</organism>
<feature type="domain" description="Myotubularin phosphatase" evidence="5">
    <location>
        <begin position="169"/>
        <end position="648"/>
    </location>
</feature>
<comment type="similarity">
    <text evidence="1">Belongs to the protein-tyrosine phosphatase family. Non-receptor class myotubularin subfamily.</text>
</comment>
<dbReference type="RefSeq" id="XP_052941879.1">
    <property type="nucleotide sequence ID" value="XM_053086342.1"/>
</dbReference>
<feature type="region of interest" description="Disordered" evidence="4">
    <location>
        <begin position="813"/>
        <end position="919"/>
    </location>
</feature>
<dbReference type="GO" id="GO:0005737">
    <property type="term" value="C:cytoplasm"/>
    <property type="evidence" value="ECO:0007669"/>
    <property type="project" value="TreeGrafter"/>
</dbReference>
<dbReference type="PROSITE" id="PS51339">
    <property type="entry name" value="PPASE_MYOTUBULARIN"/>
    <property type="match status" value="1"/>
</dbReference>
<feature type="binding site" evidence="3">
    <location>
        <begin position="349"/>
        <end position="350"/>
    </location>
    <ligand>
        <name>substrate</name>
    </ligand>
</feature>
<dbReference type="SMART" id="SM00404">
    <property type="entry name" value="PTPc_motif"/>
    <property type="match status" value="1"/>
</dbReference>
<feature type="compositionally biased region" description="Gly residues" evidence="4">
    <location>
        <begin position="704"/>
        <end position="716"/>
    </location>
</feature>
<dbReference type="InterPro" id="IPR011993">
    <property type="entry name" value="PH-like_dom_sf"/>
</dbReference>
<feature type="active site" description="Phosphocysteine intermediate" evidence="2">
    <location>
        <position position="422"/>
    </location>
</feature>
<reference evidence="6" key="1">
    <citation type="journal article" date="2022" name="G3 (Bethesda)">
        <title>High quality genome of the basidiomycete yeast Dioszegia hungarica PDD-24b-2 isolated from cloud water.</title>
        <authorList>
            <person name="Jarrige D."/>
            <person name="Haridas S."/>
            <person name="Bleykasten-Grosshans C."/>
            <person name="Joly M."/>
            <person name="Nadalig T."/>
            <person name="Sancelme M."/>
            <person name="Vuilleumier S."/>
            <person name="Grigoriev I.V."/>
            <person name="Amato P."/>
            <person name="Bringel F."/>
        </authorList>
    </citation>
    <scope>NUCLEOTIDE SEQUENCE</scope>
    <source>
        <strain evidence="6">PDD-24b-2</strain>
    </source>
</reference>
<comment type="caution">
    <text evidence="6">The sequence shown here is derived from an EMBL/GenBank/DDBJ whole genome shotgun (WGS) entry which is preliminary data.</text>
</comment>
<dbReference type="Pfam" id="PF06602">
    <property type="entry name" value="Myotub-related"/>
    <property type="match status" value="1"/>
</dbReference>
<gene>
    <name evidence="6" type="ORF">MKK02DRAFT_20975</name>
</gene>
<evidence type="ECO:0000256" key="4">
    <source>
        <dbReference type="SAM" id="MobiDB-lite"/>
    </source>
</evidence>
<dbReference type="Proteomes" id="UP001164286">
    <property type="component" value="Unassembled WGS sequence"/>
</dbReference>
<dbReference type="InterPro" id="IPR010569">
    <property type="entry name" value="Myotubularin-like_Pase_dom"/>
</dbReference>
<feature type="region of interest" description="Disordered" evidence="4">
    <location>
        <begin position="704"/>
        <end position="735"/>
    </location>
</feature>
<dbReference type="SUPFAM" id="SSF50729">
    <property type="entry name" value="PH domain-like"/>
    <property type="match status" value="1"/>
</dbReference>
<dbReference type="InterPro" id="IPR016130">
    <property type="entry name" value="Tyr_Pase_AS"/>
</dbReference>
<dbReference type="InterPro" id="IPR003595">
    <property type="entry name" value="Tyr_Pase_cat"/>
</dbReference>
<dbReference type="Gene3D" id="2.30.29.30">
    <property type="entry name" value="Pleckstrin-homology domain (PH domain)/Phosphotyrosine-binding domain (PTB)"/>
    <property type="match status" value="1"/>
</dbReference>
<dbReference type="PANTHER" id="PTHR10807:SF128">
    <property type="entry name" value="PHOSPHATIDYLINOSITOL-3,5-BISPHOSPHATE 3-PHOSPHATASE"/>
    <property type="match status" value="1"/>
</dbReference>
<evidence type="ECO:0000313" key="6">
    <source>
        <dbReference type="EMBL" id="KAI9632102.1"/>
    </source>
</evidence>
<feature type="compositionally biased region" description="Gly residues" evidence="4">
    <location>
        <begin position="820"/>
        <end position="832"/>
    </location>
</feature>
<feature type="compositionally biased region" description="Low complexity" evidence="4">
    <location>
        <begin position="23"/>
        <end position="33"/>
    </location>
</feature>
<evidence type="ECO:0000256" key="2">
    <source>
        <dbReference type="PIRSR" id="PIRSR630564-1"/>
    </source>
</evidence>
<dbReference type="GO" id="GO:0016020">
    <property type="term" value="C:membrane"/>
    <property type="evidence" value="ECO:0007669"/>
    <property type="project" value="TreeGrafter"/>
</dbReference>
<feature type="binding site" evidence="3">
    <location>
        <begin position="422"/>
        <end position="428"/>
    </location>
    <ligand>
        <name>substrate</name>
    </ligand>
</feature>
<dbReference type="InterPro" id="IPR048994">
    <property type="entry name" value="PH-GRAM_MTMR6-9"/>
</dbReference>
<protein>
    <submittedName>
        <fullName evidence="6">Myotubularin-like phosphatase domain-containing protein</fullName>
    </submittedName>
</protein>
<feature type="region of interest" description="Disordered" evidence="4">
    <location>
        <begin position="655"/>
        <end position="674"/>
    </location>
</feature>
<sequence length="919" mass="98471">MDNLRVAKVDNVTLDRLLPPSSPSSSSSPIPTSLRQSGTLHLTPHHLIFSPSSSAEGDTGEIWISYPAITLLTRLPQTFGGKYPLQIRTRGFDSYVLTFERAMEGGAEDVWLSVKDCAVAISVEQLYAFFYTLPTPAVSSGSTISTSSHTSPLDVGGIPHPPSASSSSGWSTFSPRLEFARQGVGSRTKAWRFTDINKDYSFSPTYPAKMVVPSRISDSTLSYAGKYRSKGRIPALTYLHWANQASMTRSSQPMVGLKNARSAQDERLVECIFSSHQFLDTAYTASSSTPTPNPLTSSTSTPVYGATSTNLIVDARPTANAMANVAIGAGTENMENYKSAKKAYLGIDNIHVMRNSLKVISEALRDAEAPSIGSSTQSGAPPLDRSLLRKSNWLKHVSAILEGSLLIIRNIHLNASHVLVHCSDGWDRTAQLCAVAQICLDPYYRTLDGFKVLVEKDWLAFGHKFLDRSGHLSSEKLFTVTDAPDEDSDEEGGGGGVGAQKVAQAFFASVQNQFKKGDTHLKEVSPVFHQFLDCVRQIQRQFPDRFEYNEQYLLDIYTDLYSCKFGTFLFNNERERRVAPDASQAGSLPYVERTVSAWEWYDRPEVRRGYINSTYDASLDDPKNRGEGADQGVLMFDPRDVRWWFRLFRRGDEEMNGPSPSFQAQAQGQPQTSGVGVGADMVFVNPGQVDPVSAQGVAEGLAGRGEGFVTGPGVQGSRGPSPVPGRKAVNPALNGVSGKGTYRGIESTSSAFSLQTAGHPTPNPDLSSSSQFPSAGGWGWNQFSSGAYSALSRGAREIRTIGEGAYNQIRAEVGETQETGGAGTGIGEGRPGGAAAPAGRGVRMPSEANPWSLPSSAGGGGTGAGPSSSALQGDMPIQPAPGGEPKLPAGKQASAEQSERELEAAMGGDSRAWDPLGAA</sequence>
<dbReference type="GO" id="GO:0046856">
    <property type="term" value="P:phosphatidylinositol dephosphorylation"/>
    <property type="evidence" value="ECO:0007669"/>
    <property type="project" value="TreeGrafter"/>
</dbReference>
<proteinExistence type="inferred from homology"/>
<dbReference type="InterPro" id="IPR029021">
    <property type="entry name" value="Prot-tyrosine_phosphatase-like"/>
</dbReference>
<evidence type="ECO:0000256" key="1">
    <source>
        <dbReference type="ARBA" id="ARBA00007471"/>
    </source>
</evidence>